<accession>A0A9R1TVN1</accession>
<comment type="subcellular location">
    <subcellularLocation>
        <location evidence="1">Cytoplasm</location>
    </subcellularLocation>
</comment>
<evidence type="ECO:0000256" key="4">
    <source>
        <dbReference type="ARBA" id="ARBA00013075"/>
    </source>
</evidence>
<reference evidence="10" key="1">
    <citation type="submission" date="2025-08" db="UniProtKB">
        <authorList>
            <consortium name="RefSeq"/>
        </authorList>
    </citation>
    <scope>IDENTIFICATION</scope>
    <source>
        <strain evidence="10">USDA-PBARC FA_bdor</strain>
        <tissue evidence="10">Whole organism</tissue>
    </source>
</reference>
<keyword evidence="9" id="KW-1185">Reference proteome</keyword>
<dbReference type="OrthoDB" id="153074at2759"/>
<dbReference type="Pfam" id="PF00106">
    <property type="entry name" value="adh_short"/>
    <property type="match status" value="1"/>
</dbReference>
<evidence type="ECO:0000256" key="6">
    <source>
        <dbReference type="ARBA" id="ARBA00022490"/>
    </source>
</evidence>
<dbReference type="Gene3D" id="3.40.50.720">
    <property type="entry name" value="NAD(P)-binding Rossmann-like Domain"/>
    <property type="match status" value="1"/>
</dbReference>
<proteinExistence type="inferred from homology"/>
<keyword evidence="7" id="KW-0521">NADP</keyword>
<dbReference type="RefSeq" id="XP_011297841.1">
    <property type="nucleotide sequence ID" value="XM_011299539.1"/>
</dbReference>
<protein>
    <recommendedName>
        <fullName evidence="5">Sepiapterin reductase</fullName>
        <ecNumber evidence="4">1.1.1.153</ecNumber>
    </recommendedName>
</protein>
<dbReference type="GO" id="GO:0006729">
    <property type="term" value="P:tetrahydrobiopterin biosynthetic process"/>
    <property type="evidence" value="ECO:0007669"/>
    <property type="project" value="InterPro"/>
</dbReference>
<dbReference type="NCBIfam" id="TIGR01500">
    <property type="entry name" value="sepiapter_red"/>
    <property type="match status" value="1"/>
</dbReference>
<sequence length="266" mass="29874">MAVELLSGKVFLVITGASQGIGREIAVKFSKLLKPTSTVLLLARGETGLKETAVMVSDQVSVRFQSVDLSIADAAQLSEIITKEMGSSQFERFVIVHNVGSIGDLSKFTTDMNDFNEWRKYYDLNVFSPAVLNSVVMKIVKDHGKAKAVVINITSYLGIQPMKSVGFYCSGKAAREMYFRVFAEEFPQVNVLNYSPGPVETDMLKTFSETAADPEVRTEMSDLRNQNKQLTTEQTVNRLIRVLKDQKYKSGEHIDYYDDMERPLRK</sequence>
<evidence type="ECO:0000256" key="8">
    <source>
        <dbReference type="ARBA" id="ARBA00023002"/>
    </source>
</evidence>
<dbReference type="PANTHER" id="PTHR44085">
    <property type="entry name" value="SEPIAPTERIN REDUCTASE"/>
    <property type="match status" value="1"/>
</dbReference>
<dbReference type="InterPro" id="IPR006393">
    <property type="entry name" value="Sepiapterin_red"/>
</dbReference>
<dbReference type="GO" id="GO:0004757">
    <property type="term" value="F:sepiapterin reductase (NADP+) activity"/>
    <property type="evidence" value="ECO:0007669"/>
    <property type="project" value="UniProtKB-EC"/>
</dbReference>
<dbReference type="FunFam" id="3.40.50.720:FF:000259">
    <property type="entry name" value="Sepiapterin reductase"/>
    <property type="match status" value="1"/>
</dbReference>
<dbReference type="PANTHER" id="PTHR44085:SF2">
    <property type="entry name" value="SEPIAPTERIN REDUCTASE"/>
    <property type="match status" value="1"/>
</dbReference>
<dbReference type="Proteomes" id="UP000694866">
    <property type="component" value="Unplaced"/>
</dbReference>
<dbReference type="KEGG" id="fas:105263365"/>
<dbReference type="SUPFAM" id="SSF51735">
    <property type="entry name" value="NAD(P)-binding Rossmann-fold domains"/>
    <property type="match status" value="1"/>
</dbReference>
<dbReference type="InterPro" id="IPR002347">
    <property type="entry name" value="SDR_fam"/>
</dbReference>
<dbReference type="AlphaFoldDB" id="A0A9R1TVN1"/>
<comment type="similarity">
    <text evidence="2">Belongs to the sepiapterin reductase family.</text>
</comment>
<evidence type="ECO:0000256" key="1">
    <source>
        <dbReference type="ARBA" id="ARBA00004496"/>
    </source>
</evidence>
<evidence type="ECO:0000313" key="9">
    <source>
        <dbReference type="Proteomes" id="UP000694866"/>
    </source>
</evidence>
<dbReference type="EC" id="1.1.1.153" evidence="4"/>
<dbReference type="InterPro" id="IPR051721">
    <property type="entry name" value="Biopterin_syn/organic_redct"/>
</dbReference>
<dbReference type="InterPro" id="IPR036291">
    <property type="entry name" value="NAD(P)-bd_dom_sf"/>
</dbReference>
<name>A0A9R1TVN1_9HYME</name>
<gene>
    <name evidence="10" type="primary">LOC105263365</name>
</gene>
<dbReference type="GeneID" id="105263365"/>
<evidence type="ECO:0000313" key="10">
    <source>
        <dbReference type="RefSeq" id="XP_011297841.1"/>
    </source>
</evidence>
<evidence type="ECO:0000256" key="5">
    <source>
        <dbReference type="ARBA" id="ARBA00019170"/>
    </source>
</evidence>
<organism evidence="9 10">
    <name type="scientific">Fopius arisanus</name>
    <dbReference type="NCBI Taxonomy" id="64838"/>
    <lineage>
        <taxon>Eukaryota</taxon>
        <taxon>Metazoa</taxon>
        <taxon>Ecdysozoa</taxon>
        <taxon>Arthropoda</taxon>
        <taxon>Hexapoda</taxon>
        <taxon>Insecta</taxon>
        <taxon>Pterygota</taxon>
        <taxon>Neoptera</taxon>
        <taxon>Endopterygota</taxon>
        <taxon>Hymenoptera</taxon>
        <taxon>Apocrita</taxon>
        <taxon>Ichneumonoidea</taxon>
        <taxon>Braconidae</taxon>
        <taxon>Opiinae</taxon>
        <taxon>Fopius</taxon>
    </lineage>
</organism>
<evidence type="ECO:0000256" key="7">
    <source>
        <dbReference type="ARBA" id="ARBA00022857"/>
    </source>
</evidence>
<evidence type="ECO:0000256" key="3">
    <source>
        <dbReference type="ARBA" id="ARBA00011738"/>
    </source>
</evidence>
<keyword evidence="8" id="KW-0560">Oxidoreductase</keyword>
<dbReference type="GO" id="GO:0005737">
    <property type="term" value="C:cytoplasm"/>
    <property type="evidence" value="ECO:0007669"/>
    <property type="project" value="UniProtKB-SubCell"/>
</dbReference>
<keyword evidence="6" id="KW-0963">Cytoplasm</keyword>
<dbReference type="CDD" id="cd05367">
    <property type="entry name" value="SPR-like_SDR_c"/>
    <property type="match status" value="1"/>
</dbReference>
<evidence type="ECO:0000256" key="2">
    <source>
        <dbReference type="ARBA" id="ARBA00010483"/>
    </source>
</evidence>
<comment type="subunit">
    <text evidence="3">Homodimer.</text>
</comment>
<dbReference type="PRINTS" id="PR00081">
    <property type="entry name" value="GDHRDH"/>
</dbReference>